<accession>A0ABV4LQ13</accession>
<reference evidence="3 4" key="1">
    <citation type="submission" date="2024-06" db="EMBL/GenBank/DDBJ databases">
        <authorList>
            <person name="Steensen K."/>
            <person name="Seneca J."/>
            <person name="Bartlau N."/>
            <person name="Yu A.X."/>
            <person name="Polz M.F."/>
        </authorList>
    </citation>
    <scope>NUCLEOTIDE SEQUENCE [LARGE SCALE GENOMIC DNA]</scope>
    <source>
        <strain evidence="3 4">1F145</strain>
    </source>
</reference>
<organism evidence="3 4">
    <name type="scientific">Vibrio splendidus</name>
    <dbReference type="NCBI Taxonomy" id="29497"/>
    <lineage>
        <taxon>Bacteria</taxon>
        <taxon>Pseudomonadati</taxon>
        <taxon>Pseudomonadota</taxon>
        <taxon>Gammaproteobacteria</taxon>
        <taxon>Vibrionales</taxon>
        <taxon>Vibrionaceae</taxon>
        <taxon>Vibrio</taxon>
    </lineage>
</organism>
<dbReference type="InterPro" id="IPR050309">
    <property type="entry name" value="Type-B_Carboxylest/Lipase"/>
</dbReference>
<evidence type="ECO:0000313" key="3">
    <source>
        <dbReference type="EMBL" id="MEZ8180066.1"/>
    </source>
</evidence>
<gene>
    <name evidence="3" type="ORF">ACED33_05220</name>
</gene>
<dbReference type="EMBL" id="JBGOOW010000003">
    <property type="protein sequence ID" value="MEZ8180066.1"/>
    <property type="molecule type" value="Genomic_DNA"/>
</dbReference>
<dbReference type="RefSeq" id="WP_368085104.1">
    <property type="nucleotide sequence ID" value="NZ_JBGONW010000001.1"/>
</dbReference>
<dbReference type="InterPro" id="IPR029058">
    <property type="entry name" value="AB_hydrolase_fold"/>
</dbReference>
<feature type="chain" id="PRO_5047340893" evidence="1">
    <location>
        <begin position="19"/>
        <end position="744"/>
    </location>
</feature>
<dbReference type="Proteomes" id="UP001569200">
    <property type="component" value="Unassembled WGS sequence"/>
</dbReference>
<feature type="domain" description="Carboxylesterase type B" evidence="2">
    <location>
        <begin position="67"/>
        <end position="302"/>
    </location>
</feature>
<keyword evidence="4" id="KW-1185">Reference proteome</keyword>
<feature type="signal peptide" evidence="1">
    <location>
        <begin position="1"/>
        <end position="18"/>
    </location>
</feature>
<comment type="caution">
    <text evidence="3">The sequence shown here is derived from an EMBL/GenBank/DDBJ whole genome shotgun (WGS) entry which is preliminary data.</text>
</comment>
<dbReference type="PROSITE" id="PS51257">
    <property type="entry name" value="PROKAR_LIPOPROTEIN"/>
    <property type="match status" value="1"/>
</dbReference>
<dbReference type="PANTHER" id="PTHR11559">
    <property type="entry name" value="CARBOXYLESTERASE"/>
    <property type="match status" value="1"/>
</dbReference>
<evidence type="ECO:0000313" key="4">
    <source>
        <dbReference type="Proteomes" id="UP001569200"/>
    </source>
</evidence>
<sequence>MTIAYRSLIALAIAAALAGCDTDVEPTVPKPDKPEPLVPAPAETFTTQIGDAMITASKEELVITSNTEDDKLASVESFKGIKFADADRFEHSNPVDLTELMNSEGIVEATSFGDACPQLKTVSQEQSEDCLNLNIWRPVGVDADADLPVYVFIHGGDFEYGSGAESLIQGDTVVAQGADEGNPFIYVTFNYRLGLLGSMWVEDETGGNFGIGDQKRAMEWVNQNIDKFGGNAGNVTLMGQGSGAMSVGILQQDNVVDSIVNADGDVKYFERAIMQSNPYGFEYKSNATAQNSSVAVCEALETTDTKTELNGLKVALKAILALNILPEDIQDTLESIADDQPYLAPVTVCADDSIEQQQNLTLDKILDAQRNTLLSPVNKVLNWVEGSVLGVINDDNNTPMSNLLPFAPYIDSNGTNQGLHLTSQPISEDFSVPTVIGNNEKDADTMAMLPSLTFLIPTILELLKEDVDNGTFESLSEENQGLELAVWLQLDGNKQRVIDMVSAMSAEEVQAQINLDDATAYGAVTKLFFGLVNSEMNNELLELADYKPVSENQLGGATQNMSEFKMLMNDMLFQAPARNQAIRSTENADVYAPVSMYHFAFKPSFNVWTYNTQGEKADLDIGDVIKTLACISGACGGSELPFIFNKPYKLDGSEVSLSSKDQALMNDMSRLWFSDNLFTDYEYSQQQDNVLFVDGDGQITIEDDWDALFNESEDGSMPNGRLQGLNDLGLTLKYMPDYEVPNQN</sequence>
<evidence type="ECO:0000259" key="2">
    <source>
        <dbReference type="Pfam" id="PF00135"/>
    </source>
</evidence>
<dbReference type="Gene3D" id="3.40.50.1820">
    <property type="entry name" value="alpha/beta hydrolase"/>
    <property type="match status" value="1"/>
</dbReference>
<keyword evidence="1" id="KW-0732">Signal</keyword>
<dbReference type="InterPro" id="IPR002018">
    <property type="entry name" value="CarbesteraseB"/>
</dbReference>
<proteinExistence type="predicted"/>
<dbReference type="SUPFAM" id="SSF53474">
    <property type="entry name" value="alpha/beta-Hydrolases"/>
    <property type="match status" value="1"/>
</dbReference>
<name>A0ABV4LQ13_VIBSP</name>
<protein>
    <submittedName>
        <fullName evidence="3">Carboxylesterase family protein</fullName>
    </submittedName>
</protein>
<evidence type="ECO:0000256" key="1">
    <source>
        <dbReference type="SAM" id="SignalP"/>
    </source>
</evidence>
<dbReference type="Pfam" id="PF00135">
    <property type="entry name" value="COesterase"/>
    <property type="match status" value="1"/>
</dbReference>